<dbReference type="EMBL" id="LT160033">
    <property type="protein sequence ID" value="CXI90817.1"/>
    <property type="molecule type" value="Genomic_DNA"/>
</dbReference>
<dbReference type="PANTHER" id="PTHR21567">
    <property type="entry name" value="CLASP"/>
    <property type="match status" value="1"/>
</dbReference>
<evidence type="ECO:0000259" key="2">
    <source>
        <dbReference type="Pfam" id="PF12348"/>
    </source>
</evidence>
<dbReference type="Gene3D" id="1.25.10.10">
    <property type="entry name" value="Leucine-rich Repeat Variant"/>
    <property type="match status" value="1"/>
</dbReference>
<evidence type="ECO:0000313" key="3">
    <source>
        <dbReference type="EMBL" id="CXI90817.1"/>
    </source>
</evidence>
<dbReference type="InterPro" id="IPR011989">
    <property type="entry name" value="ARM-like"/>
</dbReference>
<dbReference type="GO" id="GO:0008017">
    <property type="term" value="F:microtubule binding"/>
    <property type="evidence" value="ECO:0007669"/>
    <property type="project" value="TreeGrafter"/>
</dbReference>
<dbReference type="Pfam" id="PF12348">
    <property type="entry name" value="CLASP_N"/>
    <property type="match status" value="1"/>
</dbReference>
<dbReference type="GO" id="GO:0005881">
    <property type="term" value="C:cytoplasmic microtubule"/>
    <property type="evidence" value="ECO:0007669"/>
    <property type="project" value="TreeGrafter"/>
</dbReference>
<organism evidence="3 4">
    <name type="scientific">Plasmodium berghei</name>
    <dbReference type="NCBI Taxonomy" id="5821"/>
    <lineage>
        <taxon>Eukaryota</taxon>
        <taxon>Sar</taxon>
        <taxon>Alveolata</taxon>
        <taxon>Apicomplexa</taxon>
        <taxon>Aconoidasida</taxon>
        <taxon>Haemosporida</taxon>
        <taxon>Plasmodiidae</taxon>
        <taxon>Plasmodium</taxon>
        <taxon>Plasmodium (Vinckeia)</taxon>
    </lineage>
</organism>
<dbReference type="Proteomes" id="UP000069549">
    <property type="component" value="Chromosome 13"/>
</dbReference>
<feature type="domain" description="CLASP N-terminal" evidence="2">
    <location>
        <begin position="619"/>
        <end position="848"/>
    </location>
</feature>
<name>A0A113SIG9_PLABE</name>
<accession>A0A113SIG9</accession>
<feature type="compositionally biased region" description="Polar residues" evidence="1">
    <location>
        <begin position="575"/>
        <end position="590"/>
    </location>
</feature>
<evidence type="ECO:0000313" key="4">
    <source>
        <dbReference type="Proteomes" id="UP000069549"/>
    </source>
</evidence>
<dbReference type="GO" id="GO:0000226">
    <property type="term" value="P:microtubule cytoskeleton organization"/>
    <property type="evidence" value="ECO:0007669"/>
    <property type="project" value="TreeGrafter"/>
</dbReference>
<feature type="region of interest" description="Disordered" evidence="1">
    <location>
        <begin position="560"/>
        <end position="591"/>
    </location>
</feature>
<protein>
    <recommendedName>
        <fullName evidence="2">CLASP N-terminal domain-containing protein</fullName>
    </recommendedName>
</protein>
<dbReference type="VEuPathDB" id="PlasmoDB:PBANKA_1312800"/>
<gene>
    <name evidence="3" type="ORF">PBK173_000373400</name>
</gene>
<dbReference type="InterPro" id="IPR024395">
    <property type="entry name" value="CLASP_N_dom"/>
</dbReference>
<evidence type="ECO:0000256" key="1">
    <source>
        <dbReference type="SAM" id="MobiDB-lite"/>
    </source>
</evidence>
<reference evidence="3 4" key="1">
    <citation type="submission" date="2016-02" db="EMBL/GenBank/DDBJ databases">
        <authorList>
            <consortium name="Pathogen Informatics"/>
        </authorList>
    </citation>
    <scope>NUCLEOTIDE SEQUENCE [LARGE SCALE GENOMIC DNA]</scope>
    <source>
        <strain evidence="3 4">K173</strain>
    </source>
</reference>
<proteinExistence type="predicted"/>
<dbReference type="AlphaFoldDB" id="A0A113SIG9"/>
<dbReference type="SUPFAM" id="SSF48371">
    <property type="entry name" value="ARM repeat"/>
    <property type="match status" value="1"/>
</dbReference>
<feature type="compositionally biased region" description="Basic and acidic residues" evidence="1">
    <location>
        <begin position="561"/>
        <end position="572"/>
    </location>
</feature>
<dbReference type="InterPro" id="IPR016024">
    <property type="entry name" value="ARM-type_fold"/>
</dbReference>
<sequence>MPTLGHSKYRESISTFIDDTINYKRKSIDEQDDYSIVEDLLYLKNEGNKELHNATNGNLYHNLELESSRNNGINIKLNKDNRFIENKNINEVNNVKNYKNHIDNNDYTFESPLNELQRYQLTLLKKRNPSNPKLPKEIEENNKTNNTINLQHSEKYKDKNNKDLVNDIDISVKKSTVDLNNIKGLKIQEKPILSNLITNKNDNNNHLSFSEMYETPVCDNNLSNSWKNINIENEKKMKYEHFISSNEKIKGSFEIKKNNDIRQDNMLEYCDIIKKRNIKNERSNIEDIENNSMSKDIKKYNNSNNIKINERYKKINETSLDEMGVKKRDINGMNNNYENCIIQMKNKKNNGDKFLDEHYDENKKSILYDSLHKNTIKEISKNGYKMENNYAMPTRDKYYKGMLEECDSKGQETRNIIYTNQNLRNNSNINNNKYRENQNRNTSNKINNDLSVSYKSDQNIIMNNYNKAKNKIKVEEHIEPHTLNEDLNISIKKNSAYKKALVDDTAYIQDDPEIKIVNKNKAHIHNLSSSGYRNVSKHTTKSLNHSVNVDTNIQDNNYLNVKEKNSQSEKKRTSISRNVTPNKSGKNGSVCSKIKNDNTMTYLTYEDIKDFEFELSIDNINDMITKLLEITKDQEWKQQIENLINLRTILKYHDTLFFNNFIKDLRKICRSIVELLNSPRSCVSKNALLCLTEFYSIGKKKMDNTLDDVVMPCLKKAFQTSNDFLSNAANNSLLSICNSCSESKLISYFVKIITSKQKTYNLICLKCLIAVIIKFEENISKYKEINKLIEALLECTSVGSAEIKCTARVALVVLDNICPIQPISSKLHIFPEKVKKIINLIDRTSENEIDSVLGKIKFN</sequence>